<keyword evidence="1" id="KW-1133">Transmembrane helix</keyword>
<dbReference type="AlphaFoldDB" id="A0AAN5CTV2"/>
<keyword evidence="1" id="KW-0812">Transmembrane</keyword>
<feature type="transmembrane region" description="Helical" evidence="1">
    <location>
        <begin position="208"/>
        <end position="230"/>
    </location>
</feature>
<sequence>ICIAINASQGAFNCVLLLCGLWTHVLSDGFFISIVYGPIKYAPKCIRDFVNNVAVFMVFSLWQFICAPCIVQYLVLCRKIMSDTKRLCIAYLFTMCSMLLASPYFSLFVPYPEIVERMQNIAKRVQHLDEDDDFVVYGVGMREDSANGNRTAHSLAFYGIAPTYSLTYVAFGFTVLKIVQQLGRVNMDMSIKTSASNRAARNQNPIQGFIPLAILAIPFTTFVSFIFTGANLDNWTLMLTFSLWSLPAVQ</sequence>
<evidence type="ECO:0000313" key="2">
    <source>
        <dbReference type="EMBL" id="GMR50763.1"/>
    </source>
</evidence>
<feature type="non-terminal residue" evidence="2">
    <location>
        <position position="250"/>
    </location>
</feature>
<evidence type="ECO:0000256" key="1">
    <source>
        <dbReference type="SAM" id="Phobius"/>
    </source>
</evidence>
<keyword evidence="3" id="KW-1185">Reference proteome</keyword>
<keyword evidence="1" id="KW-0472">Membrane</keyword>
<organism evidence="2 3">
    <name type="scientific">Pristionchus mayeri</name>
    <dbReference type="NCBI Taxonomy" id="1317129"/>
    <lineage>
        <taxon>Eukaryota</taxon>
        <taxon>Metazoa</taxon>
        <taxon>Ecdysozoa</taxon>
        <taxon>Nematoda</taxon>
        <taxon>Chromadorea</taxon>
        <taxon>Rhabditida</taxon>
        <taxon>Rhabditina</taxon>
        <taxon>Diplogasteromorpha</taxon>
        <taxon>Diplogasteroidea</taxon>
        <taxon>Neodiplogasteridae</taxon>
        <taxon>Pristionchus</taxon>
    </lineage>
</organism>
<feature type="transmembrane region" description="Helical" evidence="1">
    <location>
        <begin position="56"/>
        <end position="76"/>
    </location>
</feature>
<protein>
    <recommendedName>
        <fullName evidence="4">G protein-coupled receptor</fullName>
    </recommendedName>
</protein>
<feature type="transmembrane region" description="Helical" evidence="1">
    <location>
        <begin position="88"/>
        <end position="109"/>
    </location>
</feature>
<evidence type="ECO:0008006" key="4">
    <source>
        <dbReference type="Google" id="ProtNLM"/>
    </source>
</evidence>
<dbReference type="Proteomes" id="UP001328107">
    <property type="component" value="Unassembled WGS sequence"/>
</dbReference>
<comment type="caution">
    <text evidence="2">The sequence shown here is derived from an EMBL/GenBank/DDBJ whole genome shotgun (WGS) entry which is preliminary data.</text>
</comment>
<feature type="transmembrane region" description="Helical" evidence="1">
    <location>
        <begin position="12"/>
        <end position="36"/>
    </location>
</feature>
<proteinExistence type="predicted"/>
<dbReference type="EMBL" id="BTRK01000004">
    <property type="protein sequence ID" value="GMR50763.1"/>
    <property type="molecule type" value="Genomic_DNA"/>
</dbReference>
<feature type="transmembrane region" description="Helical" evidence="1">
    <location>
        <begin position="155"/>
        <end position="179"/>
    </location>
</feature>
<name>A0AAN5CTV2_9BILA</name>
<gene>
    <name evidence="2" type="ORF">PMAYCL1PPCAC_20958</name>
</gene>
<evidence type="ECO:0000313" key="3">
    <source>
        <dbReference type="Proteomes" id="UP001328107"/>
    </source>
</evidence>
<reference evidence="3" key="1">
    <citation type="submission" date="2022-10" db="EMBL/GenBank/DDBJ databases">
        <title>Genome assembly of Pristionchus species.</title>
        <authorList>
            <person name="Yoshida K."/>
            <person name="Sommer R.J."/>
        </authorList>
    </citation>
    <scope>NUCLEOTIDE SEQUENCE [LARGE SCALE GENOMIC DNA]</scope>
    <source>
        <strain evidence="3">RS5460</strain>
    </source>
</reference>
<accession>A0AAN5CTV2</accession>
<feature type="non-terminal residue" evidence="2">
    <location>
        <position position="1"/>
    </location>
</feature>